<reference evidence="2" key="1">
    <citation type="journal article" date="2010" name="Insect Mol. Biol.">
        <title>The draft genome sequence of Arsenophonus nasoniae, son-killer bacterium of Nasonia vitripennis, reveals genes associated with virulence and symbiosis.</title>
        <authorList>
            <person name="Wilkes T."/>
            <person name="Darby A.C."/>
            <person name="Choi J."/>
            <person name="Colborne J.K."/>
            <person name="Werren J.H."/>
            <person name="Hurst G.D.D."/>
        </authorList>
    </citation>
    <scope>NUCLEOTIDE SEQUENCE</scope>
</reference>
<dbReference type="Proteomes" id="UP001177595">
    <property type="component" value="Chromosome"/>
</dbReference>
<keyword evidence="1" id="KW-0732">Signal</keyword>
<proteinExistence type="predicted"/>
<evidence type="ECO:0000313" key="4">
    <source>
        <dbReference type="EMBL" id="WGM00723.1"/>
    </source>
</evidence>
<dbReference type="AlphaFoldDB" id="D2TXR4"/>
<name>D2TXR4_9GAMM</name>
<protein>
    <submittedName>
        <fullName evidence="2">Uncharacterized protein</fullName>
    </submittedName>
</protein>
<dbReference type="RefSeq" id="WP_026822325.1">
    <property type="nucleotide sequence ID" value="NZ_CP123504.1"/>
</dbReference>
<accession>D2TXR4</accession>
<dbReference type="EMBL" id="FN545174">
    <property type="protein sequence ID" value="CBA72185.1"/>
    <property type="molecule type" value="Genomic_DNA"/>
</dbReference>
<reference evidence="4" key="3">
    <citation type="submission" date="2023-04" db="EMBL/GenBank/DDBJ databases">
        <title>Genome dynamics across the evolutionary transition to endosymbiosis.</title>
        <authorList>
            <person name="Siozios S."/>
            <person name="Nadal-Jimenez P."/>
            <person name="Azagi T."/>
            <person name="Sprong H."/>
            <person name="Frost C.L."/>
            <person name="Parratt S.R."/>
            <person name="Taylor G."/>
            <person name="Brettell L."/>
            <person name="Lew K.C."/>
            <person name="Croft L."/>
            <person name="King K.C."/>
            <person name="Brockhurst M.A."/>
            <person name="Hypsa V."/>
            <person name="Novakova E."/>
            <person name="Darby A.C."/>
            <person name="Hurst G.D.D."/>
        </authorList>
    </citation>
    <scope>NUCLEOTIDE SEQUENCE</scope>
    <source>
        <strain evidence="4">APv</strain>
    </source>
</reference>
<evidence type="ECO:0000256" key="1">
    <source>
        <dbReference type="SAM" id="SignalP"/>
    </source>
</evidence>
<evidence type="ECO:0000313" key="2">
    <source>
        <dbReference type="EMBL" id="CBA72185.1"/>
    </source>
</evidence>
<dbReference type="Proteomes" id="UP000295134">
    <property type="component" value="Chromosome"/>
</dbReference>
<feature type="chain" id="PRO_5042802990" evidence="1">
    <location>
        <begin position="24"/>
        <end position="71"/>
    </location>
</feature>
<evidence type="ECO:0000313" key="3">
    <source>
        <dbReference type="EMBL" id="QBY44489.1"/>
    </source>
</evidence>
<reference evidence="3 5" key="2">
    <citation type="submission" date="2019-03" db="EMBL/GenBank/DDBJ databases">
        <title>Long-read sequencing reveals hyperdense prophage content in a complex bacterial symbiont genome.</title>
        <authorList>
            <person name="Frost C.L."/>
            <person name="Siozios S."/>
            <person name="Nadal-Jimenez P."/>
            <person name="Brockhurst M.A."/>
            <person name="King K.C."/>
            <person name="Darby A.C."/>
            <person name="Hurst G.D.D."/>
        </authorList>
    </citation>
    <scope>NUCLEOTIDE SEQUENCE [LARGE SCALE GENOMIC DNA]</scope>
    <source>
        <strain evidence="3 5">FIN</strain>
    </source>
</reference>
<dbReference type="KEGG" id="ans:ArsFIN_30750"/>
<dbReference type="EMBL" id="CP038613">
    <property type="protein sequence ID" value="QBY44489.1"/>
    <property type="molecule type" value="Genomic_DNA"/>
</dbReference>
<sequence length="71" mass="8034">MKSPVQIFIIIMLLLFYSLPSYANFAQCCHGFSTAYTVNRLLTSNNKITAVNCNEEPELYTIHANDNDSTK</sequence>
<feature type="signal peptide" evidence="1">
    <location>
        <begin position="1"/>
        <end position="23"/>
    </location>
</feature>
<dbReference type="EMBL" id="CP123504">
    <property type="protein sequence ID" value="WGM00723.1"/>
    <property type="molecule type" value="Genomic_DNA"/>
</dbReference>
<gene>
    <name evidence="2" type="ORF">ARN_08940</name>
    <name evidence="3" type="ORF">ArsFIN_30750</name>
    <name evidence="4" type="ORF">QE210_12785</name>
</gene>
<evidence type="ECO:0000313" key="5">
    <source>
        <dbReference type="Proteomes" id="UP000295134"/>
    </source>
</evidence>
<organism evidence="2">
    <name type="scientific">Arsenophonus nasoniae</name>
    <name type="common">son-killer infecting Nasonia vitripennis</name>
    <dbReference type="NCBI Taxonomy" id="638"/>
    <lineage>
        <taxon>Bacteria</taxon>
        <taxon>Pseudomonadati</taxon>
        <taxon>Pseudomonadota</taxon>
        <taxon>Gammaproteobacteria</taxon>
        <taxon>Enterobacterales</taxon>
        <taxon>Morganellaceae</taxon>
        <taxon>Arsenophonus</taxon>
    </lineage>
</organism>